<evidence type="ECO:0000313" key="3">
    <source>
        <dbReference type="Proteomes" id="UP001066276"/>
    </source>
</evidence>
<accession>A0AAV7M720</accession>
<feature type="compositionally biased region" description="Polar residues" evidence="1">
    <location>
        <begin position="230"/>
        <end position="252"/>
    </location>
</feature>
<feature type="compositionally biased region" description="Basic and acidic residues" evidence="1">
    <location>
        <begin position="213"/>
        <end position="229"/>
    </location>
</feature>
<evidence type="ECO:0000313" key="2">
    <source>
        <dbReference type="EMBL" id="KAJ1096913.1"/>
    </source>
</evidence>
<reference evidence="2" key="1">
    <citation type="journal article" date="2022" name="bioRxiv">
        <title>Sequencing and chromosome-scale assembly of the giantPleurodeles waltlgenome.</title>
        <authorList>
            <person name="Brown T."/>
            <person name="Elewa A."/>
            <person name="Iarovenko S."/>
            <person name="Subramanian E."/>
            <person name="Araus A.J."/>
            <person name="Petzold A."/>
            <person name="Susuki M."/>
            <person name="Suzuki K.-i.T."/>
            <person name="Hayashi T."/>
            <person name="Toyoda A."/>
            <person name="Oliveira C."/>
            <person name="Osipova E."/>
            <person name="Leigh N.D."/>
            <person name="Simon A."/>
            <person name="Yun M.H."/>
        </authorList>
    </citation>
    <scope>NUCLEOTIDE SEQUENCE</scope>
    <source>
        <strain evidence="2">20211129_DDA</strain>
        <tissue evidence="2">Liver</tissue>
    </source>
</reference>
<dbReference type="AlphaFoldDB" id="A0AAV7M720"/>
<dbReference type="Proteomes" id="UP001066276">
    <property type="component" value="Chromosome 10"/>
</dbReference>
<keyword evidence="3" id="KW-1185">Reference proteome</keyword>
<feature type="compositionally biased region" description="Polar residues" evidence="1">
    <location>
        <begin position="149"/>
        <end position="163"/>
    </location>
</feature>
<gene>
    <name evidence="2" type="ORF">NDU88_002043</name>
</gene>
<sequence length="252" mass="28001">MSMRHGTQRRAEKPLPILRMPAKIVCKRRQPQQQRQRLLRLRTFFEPENCCESVIKRVIHDVIAAVAGLAEIVRALPHALKISMAPKTTQNSGDMSDGSKMTRIGRDKGDLAGVNRRPHRRQANQSGKICLAQGKTPRPVTTPPPCWRQGSQDLSGALDNSTVIRKKERGTLAGKEQPQAQRSEDQTRVGVASAPSATSGIEEWQNVPPNPKGWDKITEKDLKTSDWAKDSSNTFYSLTEESDLSSGEHSFS</sequence>
<dbReference type="EMBL" id="JANPWB010000014">
    <property type="protein sequence ID" value="KAJ1096913.1"/>
    <property type="molecule type" value="Genomic_DNA"/>
</dbReference>
<name>A0AAV7M720_PLEWA</name>
<organism evidence="2 3">
    <name type="scientific">Pleurodeles waltl</name>
    <name type="common">Iberian ribbed newt</name>
    <dbReference type="NCBI Taxonomy" id="8319"/>
    <lineage>
        <taxon>Eukaryota</taxon>
        <taxon>Metazoa</taxon>
        <taxon>Chordata</taxon>
        <taxon>Craniata</taxon>
        <taxon>Vertebrata</taxon>
        <taxon>Euteleostomi</taxon>
        <taxon>Amphibia</taxon>
        <taxon>Batrachia</taxon>
        <taxon>Caudata</taxon>
        <taxon>Salamandroidea</taxon>
        <taxon>Salamandridae</taxon>
        <taxon>Pleurodelinae</taxon>
        <taxon>Pleurodeles</taxon>
    </lineage>
</organism>
<proteinExistence type="predicted"/>
<evidence type="ECO:0000256" key="1">
    <source>
        <dbReference type="SAM" id="MobiDB-lite"/>
    </source>
</evidence>
<comment type="caution">
    <text evidence="2">The sequence shown here is derived from an EMBL/GenBank/DDBJ whole genome shotgun (WGS) entry which is preliminary data.</text>
</comment>
<feature type="region of interest" description="Disordered" evidence="1">
    <location>
        <begin position="87"/>
        <end position="252"/>
    </location>
</feature>
<protein>
    <submittedName>
        <fullName evidence="2">Uncharacterized protein</fullName>
    </submittedName>
</protein>